<evidence type="ECO:0000313" key="2">
    <source>
        <dbReference type="EMBL" id="GAQ63901.1"/>
    </source>
</evidence>
<reference evidence="2 3" key="2">
    <citation type="journal article" date="2016" name="Genome Announc.">
        <title>Draft Genome Sequences of Streptomyces scabiei S58, Streptomyces turgidiscabies T45, and Streptomyces acidiscabies a10, the Pathogens of Potato Common Scab, Isolated in Japan.</title>
        <authorList>
            <person name="Tomihama T."/>
            <person name="Nishi Y."/>
            <person name="Sakai M."/>
            <person name="Ikenaga M."/>
            <person name="Okubo T."/>
            <person name="Ikeda S."/>
        </authorList>
    </citation>
    <scope>NUCLEOTIDE SEQUENCE [LARGE SCALE GENOMIC DNA]</scope>
    <source>
        <strain evidence="2 3">S58</strain>
    </source>
</reference>
<proteinExistence type="predicted"/>
<reference evidence="3" key="3">
    <citation type="submission" date="2016-02" db="EMBL/GenBank/DDBJ databases">
        <title>Draft genome of pathogenic Streptomyces sp. in Japan.</title>
        <authorList>
            <person name="Tomihama T."/>
            <person name="Ikenaga M."/>
            <person name="Sakai M."/>
            <person name="Okubo T."/>
            <person name="Ikeda S."/>
        </authorList>
    </citation>
    <scope>NUCLEOTIDE SEQUENCE [LARGE SCALE GENOMIC DNA]</scope>
    <source>
        <strain evidence="3">S58</strain>
    </source>
</reference>
<sequence>MVQVLPRIGTRQALLGSVASLVVLGLLAWWLWPREEPPSGTITLSTGAESGVYQQYGQQMKTAIARDMPRLTIDLKSSDGSQENVERVATGESDFAIAAADAVQTYLDENRPGAGKLRGLARLYDDYVQVVVPVTSPIQTVADLKGKRVAVGPEGSGVRLIAGRVLAAEGLDIDKDIRSRPDTIRTSPDELRRGRIDAFFWSGGLPTKGLSDLADTGYEFRFIPIGSELVAKLHGEDDSFVHYRAAVMPADAYPTILRNSTVPTITVANLLITREDMDPRLTEWLTRMVIKSRDRIGKKVHAAQLVDLRTAIYTDPLYLQKGAKEYYRSVKP</sequence>
<organism evidence="2 3">
    <name type="scientific">Streptomyces scabiei</name>
    <dbReference type="NCBI Taxonomy" id="1930"/>
    <lineage>
        <taxon>Bacteria</taxon>
        <taxon>Bacillati</taxon>
        <taxon>Actinomycetota</taxon>
        <taxon>Actinomycetes</taxon>
        <taxon>Kitasatosporales</taxon>
        <taxon>Streptomycetaceae</taxon>
        <taxon>Streptomyces</taxon>
    </lineage>
</organism>
<dbReference type="Pfam" id="PF16868">
    <property type="entry name" value="NMT1_3"/>
    <property type="match status" value="1"/>
</dbReference>
<comment type="caution">
    <text evidence="2">The sequence shown here is derived from an EMBL/GenBank/DDBJ whole genome shotgun (WGS) entry which is preliminary data.</text>
</comment>
<feature type="transmembrane region" description="Helical" evidence="1">
    <location>
        <begin position="12"/>
        <end position="32"/>
    </location>
</feature>
<protein>
    <submittedName>
        <fullName evidence="2">NMT1/THI5 like protein</fullName>
    </submittedName>
</protein>
<dbReference type="AlphaFoldDB" id="A0A100JQR8"/>
<dbReference type="InterPro" id="IPR011852">
    <property type="entry name" value="TRAP_TAXI"/>
</dbReference>
<evidence type="ECO:0000313" key="3">
    <source>
        <dbReference type="Proteomes" id="UP000067448"/>
    </source>
</evidence>
<name>A0A100JQR8_STRSC</name>
<keyword evidence="1" id="KW-0472">Membrane</keyword>
<dbReference type="NCBIfam" id="TIGR02122">
    <property type="entry name" value="TRAP_TAXI"/>
    <property type="match status" value="1"/>
</dbReference>
<evidence type="ECO:0000256" key="1">
    <source>
        <dbReference type="SAM" id="Phobius"/>
    </source>
</evidence>
<dbReference type="EMBL" id="BCMM01000020">
    <property type="protein sequence ID" value="GAQ63901.1"/>
    <property type="molecule type" value="Genomic_DNA"/>
</dbReference>
<reference evidence="3" key="1">
    <citation type="submission" date="2015-11" db="EMBL/GenBank/DDBJ databases">
        <authorList>
            <consortium name="Cross-ministerial Strategic Innovation Promotion Program (SIP) consortium"/>
            <person name="Tomihama T."/>
            <person name="Ikenaga M."/>
            <person name="Sakai M."/>
            <person name="Okubo T."/>
            <person name="Ikeda S."/>
        </authorList>
    </citation>
    <scope>NUCLEOTIDE SEQUENCE [LARGE SCALE GENOMIC DNA]</scope>
    <source>
        <strain evidence="3">S58</strain>
    </source>
</reference>
<dbReference type="Gene3D" id="3.40.190.10">
    <property type="entry name" value="Periplasmic binding protein-like II"/>
    <property type="match status" value="2"/>
</dbReference>
<keyword evidence="1" id="KW-1133">Transmembrane helix</keyword>
<dbReference type="Proteomes" id="UP000067448">
    <property type="component" value="Unassembled WGS sequence"/>
</dbReference>
<dbReference type="SUPFAM" id="SSF53850">
    <property type="entry name" value="Periplasmic binding protein-like II"/>
    <property type="match status" value="1"/>
</dbReference>
<dbReference type="PANTHER" id="PTHR42941">
    <property type="entry name" value="SLL1037 PROTEIN"/>
    <property type="match status" value="1"/>
</dbReference>
<accession>A0A100JQR8</accession>
<dbReference type="OrthoDB" id="5582316at2"/>
<dbReference type="RefSeq" id="WP_059081470.1">
    <property type="nucleotide sequence ID" value="NZ_BCMM01000020.1"/>
</dbReference>
<gene>
    <name evidence="2" type="ORF">SsS58_04288</name>
</gene>
<keyword evidence="1" id="KW-0812">Transmembrane</keyword>
<dbReference type="PANTHER" id="PTHR42941:SF1">
    <property type="entry name" value="SLL1037 PROTEIN"/>
    <property type="match status" value="1"/>
</dbReference>